<accession>A0A7D7IUF9</accession>
<evidence type="ECO:0000313" key="2">
    <source>
        <dbReference type="Proteomes" id="UP000514744"/>
    </source>
</evidence>
<protein>
    <submittedName>
        <fullName evidence="1">Uncharacterized protein</fullName>
    </submittedName>
</protein>
<dbReference type="KEGG" id="vg:63642533"/>
<organism evidence="1 2">
    <name type="scientific">Pseudomonas phage Persinger</name>
    <dbReference type="NCBI Taxonomy" id="2749430"/>
    <lineage>
        <taxon>Viruses</taxon>
        <taxon>Duplodnaviria</taxon>
        <taxon>Heunggongvirae</taxon>
        <taxon>Uroviricota</taxon>
        <taxon>Caudoviricetes</taxon>
        <taxon>Harrisonburgvirus</taxon>
        <taxon>Harrisonburgvirus persinger</taxon>
    </lineage>
</organism>
<dbReference type="RefSeq" id="YP_010038061.1">
    <property type="nucleotide sequence ID" value="NC_054149.1"/>
</dbReference>
<proteinExistence type="predicted"/>
<dbReference type="Proteomes" id="UP000514744">
    <property type="component" value="Segment"/>
</dbReference>
<reference evidence="1 2" key="1">
    <citation type="submission" date="2020-06" db="EMBL/GenBank/DDBJ databases">
        <authorList>
            <person name="Persinger R.D."/>
            <person name="Temple L."/>
        </authorList>
    </citation>
    <scope>NUCLEOTIDE SEQUENCE [LARGE SCALE GENOMIC DNA]</scope>
</reference>
<keyword evidence="2" id="KW-1185">Reference proteome</keyword>
<dbReference type="GeneID" id="63642533"/>
<dbReference type="EMBL" id="MT613935">
    <property type="protein sequence ID" value="QMP19202.1"/>
    <property type="molecule type" value="Genomic_DNA"/>
</dbReference>
<name>A0A7D7IUF9_9CAUD</name>
<evidence type="ECO:0000313" key="1">
    <source>
        <dbReference type="EMBL" id="QMP19202.1"/>
    </source>
</evidence>
<sequence>MMAMVGGKDKTRIRNATPQEFRDVLISIARSAVRNPANDNNESKELTA</sequence>